<dbReference type="GO" id="GO:0005886">
    <property type="term" value="C:plasma membrane"/>
    <property type="evidence" value="ECO:0007669"/>
    <property type="project" value="TreeGrafter"/>
</dbReference>
<sequence length="753" mass="86721">MSLGLSRPSIRKAKLFYKTHRPSRTKVFKASDTDFQKVQQSRSGTGYRLSIPGENEIEKYRLCGSYKHFDEFGVGVSLYFRQLILLFCVLFLCSLANINSIQSNSLFNPPKADGKISFLYGSVLGASRNDLSLRRQGSSDLFTCAILLLFTLMLNRFEKKNVEEIDVSQQTPKDYTVRIKNLPRCVTTKMLHDQFNKYGDIVLISIAVGNGDLLTTLRNLREINFKIDALHEKKTYMESRNRKPGTKLKTKIKELLLAEKKLSEKARRLSEKSFPPHTAFVTFNDESSQLHCLEDMSVGGEVQRLFLKFFALLGFCGNGKSVLKGKVLTVDVPNEESEIFYENLHVSYLRRLVGKATSYFFTGTLLALSFFILQSTMKKKDDSLMKTYLASFFVSAINGALPFTLKILTHVFEISLSYGDKQVSILMKLLISRCVNTAVLLYLVTDFYNYEDMFKKKTLHQIQGILLADCFTTPLVRIMNIPDKINRHLLSRFKTTQLEMNSIFKGTSWNLSERYTDMLKTLFVGLFYSTILPSSLLITATTMVVTYWVDKFCLFRIWARIPALDESLAKISRKMIVVCVWVHIIMARIFFANWPYATRSLHKSRCNIFWCSEPMENWTYDQRSVVTVYTNIGMLVFILIMVTFGWSNFYKVFRRTWCSNFSEVGGKTTNIQFRYLDGVTAYIPKIESRIYGTLIACTLNEVPIRYVPLRANVDRAELVNPEVMNLSSLHDLPWIKSDIERKQCFGICQFYPL</sequence>
<keyword evidence="1" id="KW-0812">Transmembrane</keyword>
<evidence type="ECO:0000313" key="2">
    <source>
        <dbReference type="EMBL" id="CAD8876643.1"/>
    </source>
</evidence>
<name>A0A7S1B7L8_9STRA</name>
<dbReference type="SUPFAM" id="SSF54928">
    <property type="entry name" value="RNA-binding domain, RBD"/>
    <property type="match status" value="1"/>
</dbReference>
<keyword evidence="1" id="KW-1133">Transmembrane helix</keyword>
<feature type="transmembrane region" description="Helical" evidence="1">
    <location>
        <begin position="526"/>
        <end position="550"/>
    </location>
</feature>
<dbReference type="GO" id="GO:0005227">
    <property type="term" value="F:calcium-activated cation channel activity"/>
    <property type="evidence" value="ECO:0007669"/>
    <property type="project" value="InterPro"/>
</dbReference>
<evidence type="ECO:0000256" key="1">
    <source>
        <dbReference type="SAM" id="Phobius"/>
    </source>
</evidence>
<dbReference type="EMBL" id="HBFR01005426">
    <property type="protein sequence ID" value="CAD8876643.1"/>
    <property type="molecule type" value="Transcribed_RNA"/>
</dbReference>
<protein>
    <recommendedName>
        <fullName evidence="3">CSC1/OSCA1-like cytosolic domain-containing protein</fullName>
    </recommendedName>
</protein>
<feature type="transmembrane region" description="Helical" evidence="1">
    <location>
        <begin position="626"/>
        <end position="646"/>
    </location>
</feature>
<proteinExistence type="predicted"/>
<gene>
    <name evidence="2" type="ORF">CHYS00102_LOCUS3821</name>
</gene>
<organism evidence="2">
    <name type="scientific">Corethron hystrix</name>
    <dbReference type="NCBI Taxonomy" id="216773"/>
    <lineage>
        <taxon>Eukaryota</taxon>
        <taxon>Sar</taxon>
        <taxon>Stramenopiles</taxon>
        <taxon>Ochrophyta</taxon>
        <taxon>Bacillariophyta</taxon>
        <taxon>Coscinodiscophyceae</taxon>
        <taxon>Corethrophycidae</taxon>
        <taxon>Corethrales</taxon>
        <taxon>Corethraceae</taxon>
        <taxon>Corethron</taxon>
    </lineage>
</organism>
<dbReference type="PANTHER" id="PTHR13018">
    <property type="entry name" value="PROBABLE MEMBRANE PROTEIN DUF221-RELATED"/>
    <property type="match status" value="1"/>
</dbReference>
<feature type="transmembrane region" description="Helical" evidence="1">
    <location>
        <begin position="356"/>
        <end position="375"/>
    </location>
</feature>
<feature type="transmembrane region" description="Helical" evidence="1">
    <location>
        <begin position="387"/>
        <end position="405"/>
    </location>
</feature>
<dbReference type="InterPro" id="IPR035979">
    <property type="entry name" value="RBD_domain_sf"/>
</dbReference>
<dbReference type="GO" id="GO:0003676">
    <property type="term" value="F:nucleic acid binding"/>
    <property type="evidence" value="ECO:0007669"/>
    <property type="project" value="InterPro"/>
</dbReference>
<dbReference type="InterPro" id="IPR045122">
    <property type="entry name" value="Csc1-like"/>
</dbReference>
<reference evidence="2" key="1">
    <citation type="submission" date="2021-01" db="EMBL/GenBank/DDBJ databases">
        <authorList>
            <person name="Corre E."/>
            <person name="Pelletier E."/>
            <person name="Niang G."/>
            <person name="Scheremetjew M."/>
            <person name="Finn R."/>
            <person name="Kale V."/>
            <person name="Holt S."/>
            <person name="Cochrane G."/>
            <person name="Meng A."/>
            <person name="Brown T."/>
            <person name="Cohen L."/>
        </authorList>
    </citation>
    <scope>NUCLEOTIDE SEQUENCE</scope>
    <source>
        <strain evidence="2">308</strain>
    </source>
</reference>
<dbReference type="PANTHER" id="PTHR13018:SF135">
    <property type="entry name" value="CSC1_OSCA1-LIKE 7TM REGION DOMAIN-CONTAINING PROTEIN"/>
    <property type="match status" value="1"/>
</dbReference>
<evidence type="ECO:0008006" key="3">
    <source>
        <dbReference type="Google" id="ProtNLM"/>
    </source>
</evidence>
<dbReference type="InterPro" id="IPR012677">
    <property type="entry name" value="Nucleotide-bd_a/b_plait_sf"/>
</dbReference>
<accession>A0A7S1B7L8</accession>
<keyword evidence="1" id="KW-0472">Membrane</keyword>
<dbReference type="Gene3D" id="3.30.70.330">
    <property type="match status" value="1"/>
</dbReference>
<feature type="transmembrane region" description="Helical" evidence="1">
    <location>
        <begin position="571"/>
        <end position="591"/>
    </location>
</feature>
<dbReference type="AlphaFoldDB" id="A0A7S1B7L8"/>
<feature type="transmembrane region" description="Helical" evidence="1">
    <location>
        <begin position="425"/>
        <end position="444"/>
    </location>
</feature>